<proteinExistence type="predicted"/>
<feature type="compositionally biased region" description="Basic and acidic residues" evidence="1">
    <location>
        <begin position="305"/>
        <end position="334"/>
    </location>
</feature>
<dbReference type="GeneID" id="24562826"/>
<keyword evidence="3" id="KW-1185">Reference proteome</keyword>
<feature type="region of interest" description="Disordered" evidence="1">
    <location>
        <begin position="296"/>
        <end position="334"/>
    </location>
</feature>
<protein>
    <submittedName>
        <fullName evidence="2">Uncharacterized protein</fullName>
    </submittedName>
</protein>
<dbReference type="EMBL" id="LK391707">
    <property type="protein sequence ID" value="CDR94285.1"/>
    <property type="molecule type" value="Genomic_DNA"/>
</dbReference>
<gene>
    <name evidence="2" type="ORF">BBBOND_0105940</name>
</gene>
<reference evidence="3" key="1">
    <citation type="journal article" date="2014" name="Nucleic Acids Res.">
        <title>The evolutionary dynamics of variant antigen genes in Babesia reveal a history of genomic innovation underlying host-parasite interaction.</title>
        <authorList>
            <person name="Jackson A.P."/>
            <person name="Otto T.D."/>
            <person name="Darby A."/>
            <person name="Ramaprasad A."/>
            <person name="Xia D."/>
            <person name="Echaide I.E."/>
            <person name="Farber M."/>
            <person name="Gahlot S."/>
            <person name="Gamble J."/>
            <person name="Gupta D."/>
            <person name="Gupta Y."/>
            <person name="Jackson L."/>
            <person name="Malandrin L."/>
            <person name="Malas T.B."/>
            <person name="Moussa E."/>
            <person name="Nair M."/>
            <person name="Reid A.J."/>
            <person name="Sanders M."/>
            <person name="Sharma J."/>
            <person name="Tracey A."/>
            <person name="Quail M.A."/>
            <person name="Weir W."/>
            <person name="Wastling J.M."/>
            <person name="Hall N."/>
            <person name="Willadsen P."/>
            <person name="Lingelbach K."/>
            <person name="Shiels B."/>
            <person name="Tait A."/>
            <person name="Berriman M."/>
            <person name="Allred D.R."/>
            <person name="Pain A."/>
        </authorList>
    </citation>
    <scope>NUCLEOTIDE SEQUENCE [LARGE SCALE GENOMIC DNA]</scope>
    <source>
        <strain evidence="3">Bond</strain>
    </source>
</reference>
<name>A0A061D998_BABBI</name>
<dbReference type="Proteomes" id="UP000033188">
    <property type="component" value="Chromosome 1"/>
</dbReference>
<dbReference type="OrthoDB" id="366450at2759"/>
<evidence type="ECO:0000313" key="3">
    <source>
        <dbReference type="Proteomes" id="UP000033188"/>
    </source>
</evidence>
<evidence type="ECO:0000313" key="2">
    <source>
        <dbReference type="EMBL" id="CDR94285.1"/>
    </source>
</evidence>
<dbReference type="KEGG" id="bbig:BBBOND_0105940"/>
<dbReference type="RefSeq" id="XP_012766471.1">
    <property type="nucleotide sequence ID" value="XM_012911017.1"/>
</dbReference>
<sequence length="701" mass="77838">MDDVRMRMEVASDERRPFADIATLDNIGDIQRQGDDALLYVSKNNPQSLLNIVESIKDESFKVEAYDYIDSLENSAPALPCEQLQSLPKKLDEATCMENRHGTTRAIANSSNGVSTPAQITDRSIALDGNTELLSLDATRKTHRVIPTPHQSYMEANEHEAMDIYKSSLAIPKVAPTPPCSIASNGNASSSVGNRSAMGESIDACGRLPQHSSRNQSIDPPWSEPFFIAQPFGTDAGLAESSNCEATILKQMLDGVVEEFDISAQFEGFEDAEILVDCENTPQQCQIRMTCICSSSESYDDDESPHDRTTVKKKNPTKDGCKHVPEATEYDAEKNRSKERCTGTGATKVCKQCSGFDEAPDCESLTNKKQNNHYAGAEMMYEGEANENADDHREPTPRGGDHNKCMERAHEPRRAVHPHCHHSSIPDSVEQCNCLGYMSFGSRECEKPNSADCILEANVTGDGARIVATDPKKNRSPDLVIRRLKSDCHECRPRTSKGYCNRCCSLQVTAEDRLGSFNEVYPDSTLVDNGFWGLSGNQEPGGSNAEFSVPDLPMFNLFATSVRQPCENLEADTSYGRKNSNVSPHIYGELPRERVLFYGYHGPNCQYVRTTQHPNFRHTQACTVNPRELGFDSSESLNASLNAKCEIIVRPPQCLGGPVFFRENVAKSFLCQQDYIANTVFQIDWQNNIHRKKRSASCWQC</sequence>
<organism evidence="2 3">
    <name type="scientific">Babesia bigemina</name>
    <dbReference type="NCBI Taxonomy" id="5866"/>
    <lineage>
        <taxon>Eukaryota</taxon>
        <taxon>Sar</taxon>
        <taxon>Alveolata</taxon>
        <taxon>Apicomplexa</taxon>
        <taxon>Aconoidasida</taxon>
        <taxon>Piroplasmida</taxon>
        <taxon>Babesiidae</taxon>
        <taxon>Babesia</taxon>
    </lineage>
</organism>
<dbReference type="AlphaFoldDB" id="A0A061D998"/>
<evidence type="ECO:0000256" key="1">
    <source>
        <dbReference type="SAM" id="MobiDB-lite"/>
    </source>
</evidence>
<dbReference type="VEuPathDB" id="PiroplasmaDB:BBBOND_0105940"/>
<accession>A0A061D998</accession>